<dbReference type="EMBL" id="AE015929">
    <property type="protein sequence ID" value="AAO05162.1"/>
    <property type="molecule type" value="Genomic_DNA"/>
</dbReference>
<evidence type="ECO:0000313" key="6">
    <source>
        <dbReference type="Proteomes" id="UP000001411"/>
    </source>
</evidence>
<dbReference type="GO" id="GO:0006637">
    <property type="term" value="P:acyl-CoA metabolic process"/>
    <property type="evidence" value="ECO:0007669"/>
    <property type="project" value="TreeGrafter"/>
</dbReference>
<dbReference type="InterPro" id="IPR040170">
    <property type="entry name" value="Cytosol_ACT"/>
</dbReference>
<dbReference type="PATRIC" id="fig|176280.10.peg.1527"/>
<proteinExistence type="inferred from homology"/>
<sequence>MANTNRKSKKMSDAKCIKTRQVYPQDTNHHHTMFGGTLMANIDEIAAITAMKHAGNPVVTASTDSVDFLRPITTGDILSYEAMVSYAGTSSMEICVQIVIDDVYKNERHLAALSFLTFVALDSDGKPTSVPDVEPETSVEKWFHETAPQRVARRKERRKESIDTIEYLSRVRHIEK</sequence>
<dbReference type="Proteomes" id="UP000001411">
    <property type="component" value="Chromosome"/>
</dbReference>
<evidence type="ECO:0000256" key="2">
    <source>
        <dbReference type="ARBA" id="ARBA00022801"/>
    </source>
</evidence>
<comment type="similarity">
    <text evidence="1">Belongs to the acyl coenzyme A hydrolase family.</text>
</comment>
<dbReference type="HOGENOM" id="CLU_050164_3_1_9"/>
<dbReference type="KEGG" id="sep:SE_1563"/>
<reference evidence="5 6" key="1">
    <citation type="journal article" date="2003" name="Mol. Microbiol.">
        <title>Genome-based analysis of virulence genes in a non-biofilm-forming Staphylococcus epidermidis strain (ATCC 12228).</title>
        <authorList>
            <person name="Zhang Y.Q."/>
            <person name="Ren S.X."/>
            <person name="Li H.L."/>
            <person name="Wang Y.X."/>
            <person name="Fu G."/>
            <person name="Yang J."/>
            <person name="Qin Z.Q."/>
            <person name="Miao Y.G."/>
            <person name="Wang W.Y."/>
            <person name="Chen R.S."/>
            <person name="Shen Y."/>
            <person name="Chen Z."/>
            <person name="Yuan Z.H."/>
            <person name="Zhao G.P."/>
            <person name="Qu D."/>
            <person name="Danchin A."/>
            <person name="Wen Y.M."/>
        </authorList>
    </citation>
    <scope>NUCLEOTIDE SEQUENCE [LARGE SCALE GENOMIC DNA]</scope>
    <source>
        <strain evidence="6">ATCC 12228 / FDA PCI 1200</strain>
    </source>
</reference>
<dbReference type="GeneID" id="50018337"/>
<dbReference type="OrthoDB" id="9791628at2"/>
<dbReference type="GO" id="GO:0052816">
    <property type="term" value="F:long-chain fatty acyl-CoA hydrolase activity"/>
    <property type="evidence" value="ECO:0007669"/>
    <property type="project" value="TreeGrafter"/>
</dbReference>
<feature type="domain" description="HotDog ACOT-type" evidence="4">
    <location>
        <begin position="12"/>
        <end position="124"/>
    </location>
</feature>
<name>A0A0H2VH37_STAES</name>
<dbReference type="GO" id="GO:0009062">
    <property type="term" value="P:fatty acid catabolic process"/>
    <property type="evidence" value="ECO:0007669"/>
    <property type="project" value="TreeGrafter"/>
</dbReference>
<dbReference type="InterPro" id="IPR006683">
    <property type="entry name" value="Thioestr_dom"/>
</dbReference>
<dbReference type="FunFam" id="3.10.129.10:FF:000027">
    <property type="entry name" value="Uncharacterized acyl-CoA thioester hydrolase"/>
    <property type="match status" value="1"/>
</dbReference>
<dbReference type="Pfam" id="PF03061">
    <property type="entry name" value="4HBT"/>
    <property type="match status" value="1"/>
</dbReference>
<evidence type="ECO:0000256" key="1">
    <source>
        <dbReference type="ARBA" id="ARBA00010458"/>
    </source>
</evidence>
<dbReference type="InterPro" id="IPR033120">
    <property type="entry name" value="HOTDOG_ACOT"/>
</dbReference>
<dbReference type="GO" id="GO:0005829">
    <property type="term" value="C:cytosol"/>
    <property type="evidence" value="ECO:0007669"/>
    <property type="project" value="TreeGrafter"/>
</dbReference>
<dbReference type="PANTHER" id="PTHR11049:SF24">
    <property type="entry name" value="CYTOSOLIC ACYL COENZYME A THIOESTER HYDROLASE"/>
    <property type="match status" value="1"/>
</dbReference>
<accession>A0A0H2VH37</accession>
<keyword evidence="2 3" id="KW-0378">Hydrolase</keyword>
<dbReference type="SUPFAM" id="SSF54637">
    <property type="entry name" value="Thioesterase/thiol ester dehydrase-isomerase"/>
    <property type="match status" value="1"/>
</dbReference>
<gene>
    <name evidence="5" type="ordered locus">SE_1563</name>
</gene>
<dbReference type="RefSeq" id="WP_001830371.1">
    <property type="nucleotide sequence ID" value="NC_004461.1"/>
</dbReference>
<dbReference type="CDD" id="cd03442">
    <property type="entry name" value="BFIT_BACH"/>
    <property type="match status" value="1"/>
</dbReference>
<protein>
    <recommendedName>
        <fullName evidence="4">HotDog ACOT-type domain-containing protein</fullName>
    </recommendedName>
</protein>
<dbReference type="Gene3D" id="3.10.129.10">
    <property type="entry name" value="Hotdog Thioesterase"/>
    <property type="match status" value="1"/>
</dbReference>
<evidence type="ECO:0000256" key="3">
    <source>
        <dbReference type="PROSITE-ProRule" id="PRU01106"/>
    </source>
</evidence>
<evidence type="ECO:0000313" key="5">
    <source>
        <dbReference type="EMBL" id="AAO05162.1"/>
    </source>
</evidence>
<dbReference type="PANTHER" id="PTHR11049">
    <property type="entry name" value="ACYL COENZYME A THIOESTER HYDROLASE"/>
    <property type="match status" value="1"/>
</dbReference>
<dbReference type="eggNOG" id="COG1607">
    <property type="taxonomic scope" value="Bacteria"/>
</dbReference>
<organism evidence="5 6">
    <name type="scientific">Staphylococcus epidermidis (strain ATCC 12228 / FDA PCI 1200)</name>
    <dbReference type="NCBI Taxonomy" id="176280"/>
    <lineage>
        <taxon>Bacteria</taxon>
        <taxon>Bacillati</taxon>
        <taxon>Bacillota</taxon>
        <taxon>Bacilli</taxon>
        <taxon>Bacillales</taxon>
        <taxon>Staphylococcaceae</taxon>
        <taxon>Staphylococcus</taxon>
    </lineage>
</organism>
<dbReference type="InterPro" id="IPR029069">
    <property type="entry name" value="HotDog_dom_sf"/>
</dbReference>
<evidence type="ECO:0000259" key="4">
    <source>
        <dbReference type="PROSITE" id="PS51770"/>
    </source>
</evidence>
<dbReference type="AlphaFoldDB" id="A0A0H2VH37"/>
<dbReference type="PROSITE" id="PS51770">
    <property type="entry name" value="HOTDOG_ACOT"/>
    <property type="match status" value="1"/>
</dbReference>